<feature type="signal peptide" evidence="1">
    <location>
        <begin position="1"/>
        <end position="22"/>
    </location>
</feature>
<dbReference type="RefSeq" id="WP_214172881.1">
    <property type="nucleotide sequence ID" value="NZ_JAHCVJ010000008.1"/>
</dbReference>
<dbReference type="Proteomes" id="UP000811899">
    <property type="component" value="Unassembled WGS sequence"/>
</dbReference>
<sequence>MKILATLVVLGLVLGMSWPASASDKKAVPIKIASAIDLVSLLGKGASESDIARSLASQKGYELDVAAPKGVTAAQLIDYLMNYRETGSNGSDTGGAAQHKFNADKAGVNGEYGRAVHEYSLALEHQESYETFKSRGDAYQKYLLSQEFPRFAGYTGAATRRVPALAKTILCDAIAADYAKAAAISDNALQSLNSELEMLKFNMSNEKTIFRVNSDVKPYYGKSAQKTLDMMQYRQLSQLQRNAYLQKTELNKSLSDSMAICKSVDYVAHRNSIKSTLERGRNSKWVKYGETGDASYFYDKTNVKPRKGLVSVSIRRERNSNNYQYDLAVAKLNCKKQYLEEIARAGYEDIAGIIVKSGSTVAERDLAGPANVTDQLTRKLCK</sequence>
<organism evidence="2 3">
    <name type="scientific">Geoanaerobacter pelophilus</name>
    <dbReference type="NCBI Taxonomy" id="60036"/>
    <lineage>
        <taxon>Bacteria</taxon>
        <taxon>Pseudomonadati</taxon>
        <taxon>Thermodesulfobacteriota</taxon>
        <taxon>Desulfuromonadia</taxon>
        <taxon>Geobacterales</taxon>
        <taxon>Geobacteraceae</taxon>
        <taxon>Geoanaerobacter</taxon>
    </lineage>
</organism>
<keyword evidence="1" id="KW-0732">Signal</keyword>
<dbReference type="AlphaFoldDB" id="A0AAW4L994"/>
<comment type="caution">
    <text evidence="2">The sequence shown here is derived from an EMBL/GenBank/DDBJ whole genome shotgun (WGS) entry which is preliminary data.</text>
</comment>
<gene>
    <name evidence="2" type="ORF">KI809_17530</name>
</gene>
<dbReference type="EMBL" id="JAHCVJ010000008">
    <property type="protein sequence ID" value="MBT0666117.1"/>
    <property type="molecule type" value="Genomic_DNA"/>
</dbReference>
<evidence type="ECO:0000256" key="1">
    <source>
        <dbReference type="SAM" id="SignalP"/>
    </source>
</evidence>
<evidence type="ECO:0000313" key="2">
    <source>
        <dbReference type="EMBL" id="MBT0666117.1"/>
    </source>
</evidence>
<proteinExistence type="predicted"/>
<evidence type="ECO:0000313" key="3">
    <source>
        <dbReference type="Proteomes" id="UP000811899"/>
    </source>
</evidence>
<keyword evidence="3" id="KW-1185">Reference proteome</keyword>
<name>A0AAW4L994_9BACT</name>
<accession>A0AAW4L994</accession>
<protein>
    <submittedName>
        <fullName evidence="2">Uncharacterized protein</fullName>
    </submittedName>
</protein>
<feature type="chain" id="PRO_5043755811" evidence="1">
    <location>
        <begin position="23"/>
        <end position="382"/>
    </location>
</feature>
<reference evidence="2 3" key="1">
    <citation type="submission" date="2021-05" db="EMBL/GenBank/DDBJ databases">
        <title>The draft genome of Geobacter pelophilus DSM 12255.</title>
        <authorList>
            <person name="Xu Z."/>
            <person name="Masuda Y."/>
            <person name="Itoh H."/>
            <person name="Senoo K."/>
        </authorList>
    </citation>
    <scope>NUCLEOTIDE SEQUENCE [LARGE SCALE GENOMIC DNA]</scope>
    <source>
        <strain evidence="2 3">DSM 12255</strain>
    </source>
</reference>